<keyword evidence="2" id="KW-1185">Reference proteome</keyword>
<reference evidence="1 2" key="1">
    <citation type="submission" date="2019-09" db="EMBL/GenBank/DDBJ databases">
        <title>In-depth cultivation of the pig gut microbiome towards novel bacterial diversity and tailored functional studies.</title>
        <authorList>
            <person name="Wylensek D."/>
            <person name="Hitch T.C.A."/>
            <person name="Clavel T."/>
        </authorList>
    </citation>
    <scope>NUCLEOTIDE SEQUENCE [LARGE SCALE GENOMIC DNA]</scope>
    <source>
        <strain evidence="1 2">WCA3-693-APC-4?</strain>
    </source>
</reference>
<sequence>MEFYKKGFSKYIPEFLLPKIKPKIIEDILKEDKVIGKIVGINLKPMDLNNQENLEKFLEALLELKDEDSNTLFIEGYENLSSLTLESIQDITKMKIFNGEYTRLSNILVVIRKIFSILKEDLEDKEILVVCDEKEIAKRIIKEISKGFRFITSIGCEEYNDEIYEYILDETGLSLFYPISIHKILSRYSVIINYTEKLEFDISKVKRNAIVFNFSKIDLKDNKNRTHFIEDYGFDFKELGIKTEWINHKITSSLFESLLGMENHSINYLISGNNYYSLKDYVNLFIKVKGRF</sequence>
<proteinExistence type="predicted"/>
<gene>
    <name evidence="1" type="ORF">FYJ83_06015</name>
</gene>
<comment type="caution">
    <text evidence="1">The sequence shown here is derived from an EMBL/GenBank/DDBJ whole genome shotgun (WGS) entry which is preliminary data.</text>
</comment>
<organism evidence="1 2">
    <name type="scientific">Tissierella pigra</name>
    <dbReference type="NCBI Taxonomy" id="2607614"/>
    <lineage>
        <taxon>Bacteria</taxon>
        <taxon>Bacillati</taxon>
        <taxon>Bacillota</taxon>
        <taxon>Tissierellia</taxon>
        <taxon>Tissierellales</taxon>
        <taxon>Tissierellaceae</taxon>
        <taxon>Tissierella</taxon>
    </lineage>
</organism>
<accession>A0A6N7XYZ3</accession>
<dbReference type="RefSeq" id="WP_154439440.1">
    <property type="nucleotide sequence ID" value="NZ_JAHLPJ010000001.1"/>
</dbReference>
<dbReference type="AlphaFoldDB" id="A0A6N7XYZ3"/>
<evidence type="ECO:0000313" key="1">
    <source>
        <dbReference type="EMBL" id="MSU01020.1"/>
    </source>
</evidence>
<evidence type="ECO:0000313" key="2">
    <source>
        <dbReference type="Proteomes" id="UP000469523"/>
    </source>
</evidence>
<protein>
    <submittedName>
        <fullName evidence="1">Uncharacterized protein</fullName>
    </submittedName>
</protein>
<name>A0A6N7XYZ3_9FIRM</name>
<dbReference type="Proteomes" id="UP000469523">
    <property type="component" value="Unassembled WGS sequence"/>
</dbReference>
<dbReference type="EMBL" id="VUNQ01000010">
    <property type="protein sequence ID" value="MSU01020.1"/>
    <property type="molecule type" value="Genomic_DNA"/>
</dbReference>